<feature type="domain" description="DUF5681" evidence="2">
    <location>
        <begin position="15"/>
        <end position="76"/>
    </location>
</feature>
<sequence>MTSDASNNGGKTRGKPFEPGNPGGPGRPSGSRNKATLALDALADGEGETILQKQLEKAKEGDAKAAELILSRIWPARKSRAINLELPPVNAPADIVPALGRIADAVAGGEITPEEGAAVAAVLEGKRKAIETVEVLARIEALEKGRGR</sequence>
<dbReference type="Pfam" id="PF18932">
    <property type="entry name" value="DUF5681"/>
    <property type="match status" value="1"/>
</dbReference>
<evidence type="ECO:0000256" key="1">
    <source>
        <dbReference type="SAM" id="MobiDB-lite"/>
    </source>
</evidence>
<feature type="compositionally biased region" description="Polar residues" evidence="1">
    <location>
        <begin position="1"/>
        <end position="10"/>
    </location>
</feature>
<proteinExistence type="predicted"/>
<dbReference type="Proteomes" id="UP000321058">
    <property type="component" value="Unassembled WGS sequence"/>
</dbReference>
<dbReference type="EMBL" id="BKAJ01000212">
    <property type="protein sequence ID" value="GEP61296.1"/>
    <property type="molecule type" value="Genomic_DNA"/>
</dbReference>
<evidence type="ECO:0000313" key="4">
    <source>
        <dbReference type="Proteomes" id="UP000321058"/>
    </source>
</evidence>
<comment type="caution">
    <text evidence="3">The sequence shown here is derived from an EMBL/GenBank/DDBJ whole genome shotgun (WGS) entry which is preliminary data.</text>
</comment>
<gene>
    <name evidence="3" type="ORF">RSO01_84620</name>
</gene>
<dbReference type="AlphaFoldDB" id="A0A512NQS0"/>
<dbReference type="OrthoDB" id="2086138at2"/>
<reference evidence="3 4" key="1">
    <citation type="submission" date="2019-07" db="EMBL/GenBank/DDBJ databases">
        <title>Whole genome shotgun sequence of Reyranella soli NBRC 108950.</title>
        <authorList>
            <person name="Hosoyama A."/>
            <person name="Uohara A."/>
            <person name="Ohji S."/>
            <person name="Ichikawa N."/>
        </authorList>
    </citation>
    <scope>NUCLEOTIDE SEQUENCE [LARGE SCALE GENOMIC DNA]</scope>
    <source>
        <strain evidence="3 4">NBRC 108950</strain>
    </source>
</reference>
<name>A0A512NQS0_9HYPH</name>
<feature type="region of interest" description="Disordered" evidence="1">
    <location>
        <begin position="1"/>
        <end position="36"/>
    </location>
</feature>
<evidence type="ECO:0000313" key="3">
    <source>
        <dbReference type="EMBL" id="GEP61296.1"/>
    </source>
</evidence>
<dbReference type="InterPro" id="IPR043736">
    <property type="entry name" value="DUF5681"/>
</dbReference>
<organism evidence="3 4">
    <name type="scientific">Reyranella soli</name>
    <dbReference type="NCBI Taxonomy" id="1230389"/>
    <lineage>
        <taxon>Bacteria</taxon>
        <taxon>Pseudomonadati</taxon>
        <taxon>Pseudomonadota</taxon>
        <taxon>Alphaproteobacteria</taxon>
        <taxon>Hyphomicrobiales</taxon>
        <taxon>Reyranellaceae</taxon>
        <taxon>Reyranella</taxon>
    </lineage>
</organism>
<accession>A0A512NQS0</accession>
<evidence type="ECO:0000259" key="2">
    <source>
        <dbReference type="Pfam" id="PF18932"/>
    </source>
</evidence>
<keyword evidence="4" id="KW-1185">Reference proteome</keyword>
<dbReference type="RefSeq" id="WP_147156604.1">
    <property type="nucleotide sequence ID" value="NZ_BKAJ01000212.1"/>
</dbReference>
<protein>
    <recommendedName>
        <fullName evidence="2">DUF5681 domain-containing protein</fullName>
    </recommendedName>
</protein>